<evidence type="ECO:0008006" key="4">
    <source>
        <dbReference type="Google" id="ProtNLM"/>
    </source>
</evidence>
<dbReference type="AlphaFoldDB" id="A0A3S0I5N6"/>
<comment type="caution">
    <text evidence="2">The sequence shown here is derived from an EMBL/GenBank/DDBJ whole genome shotgun (WGS) entry which is preliminary data.</text>
</comment>
<evidence type="ECO:0000256" key="1">
    <source>
        <dbReference type="SAM" id="SignalP"/>
    </source>
</evidence>
<keyword evidence="1" id="KW-0732">Signal</keyword>
<sequence>MNRLLFPAALGLMLTACTPAMTAPDLTGSPLVTGQEWTMLSPAAGGNLQLSRQLTVGERELQTDGTVQYRTAPITTVTGKTEDLFRFLPLGQGRSVIVAGRSETTFDLRFFDFCVVRSDSASVNELLSGVYVQTATLEGLALNRAYQSYVNTGVAAGLPACTLTRVK</sequence>
<dbReference type="OrthoDB" id="9827949at2"/>
<evidence type="ECO:0000313" key="3">
    <source>
        <dbReference type="Proteomes" id="UP000277766"/>
    </source>
</evidence>
<accession>A0A3S0I5N6</accession>
<dbReference type="RefSeq" id="WP_126352548.1">
    <property type="nucleotide sequence ID" value="NZ_CP086380.1"/>
</dbReference>
<dbReference type="EMBL" id="RXPE01000022">
    <property type="protein sequence ID" value="RTR25713.1"/>
    <property type="molecule type" value="Genomic_DNA"/>
</dbReference>
<reference evidence="2 3" key="1">
    <citation type="submission" date="2018-12" db="EMBL/GenBank/DDBJ databases">
        <title>Deinococcus radiophilus ATCC 27603 genome sequencing and assembly.</title>
        <authorList>
            <person name="Maclea K.S."/>
            <person name="Maynard C.R."/>
        </authorList>
    </citation>
    <scope>NUCLEOTIDE SEQUENCE [LARGE SCALE GENOMIC DNA]</scope>
    <source>
        <strain evidence="2 3">ATCC 27603</strain>
    </source>
</reference>
<feature type="signal peptide" evidence="1">
    <location>
        <begin position="1"/>
        <end position="22"/>
    </location>
</feature>
<evidence type="ECO:0000313" key="2">
    <source>
        <dbReference type="EMBL" id="RTR25713.1"/>
    </source>
</evidence>
<gene>
    <name evidence="2" type="ORF">EJ104_09790</name>
</gene>
<organism evidence="2 3">
    <name type="scientific">Deinococcus radiophilus</name>
    <dbReference type="NCBI Taxonomy" id="32062"/>
    <lineage>
        <taxon>Bacteria</taxon>
        <taxon>Thermotogati</taxon>
        <taxon>Deinococcota</taxon>
        <taxon>Deinococci</taxon>
        <taxon>Deinococcales</taxon>
        <taxon>Deinococcaceae</taxon>
        <taxon>Deinococcus</taxon>
    </lineage>
</organism>
<dbReference type="Proteomes" id="UP000277766">
    <property type="component" value="Unassembled WGS sequence"/>
</dbReference>
<keyword evidence="3" id="KW-1185">Reference proteome</keyword>
<feature type="chain" id="PRO_5018722342" description="Lipoprotein" evidence="1">
    <location>
        <begin position="23"/>
        <end position="167"/>
    </location>
</feature>
<dbReference type="PROSITE" id="PS51257">
    <property type="entry name" value="PROKAR_LIPOPROTEIN"/>
    <property type="match status" value="1"/>
</dbReference>
<protein>
    <recommendedName>
        <fullName evidence="4">Lipoprotein</fullName>
    </recommendedName>
</protein>
<name>A0A3S0I5N6_9DEIO</name>
<proteinExistence type="predicted"/>